<feature type="domain" description="AMP-dependent synthetase/ligase" evidence="5">
    <location>
        <begin position="109"/>
        <end position="462"/>
    </location>
</feature>
<dbReference type="InterPro" id="IPR042099">
    <property type="entry name" value="ANL_N_sf"/>
</dbReference>
<evidence type="ECO:0000256" key="3">
    <source>
        <dbReference type="ARBA" id="ARBA00022741"/>
    </source>
</evidence>
<dbReference type="InterPro" id="IPR020845">
    <property type="entry name" value="AMP-binding_CS"/>
</dbReference>
<evidence type="ECO:0000313" key="6">
    <source>
        <dbReference type="EMBL" id="CAB4606942.1"/>
    </source>
</evidence>
<evidence type="ECO:0000256" key="2">
    <source>
        <dbReference type="ARBA" id="ARBA00022598"/>
    </source>
</evidence>
<evidence type="ECO:0000256" key="4">
    <source>
        <dbReference type="ARBA" id="ARBA00022840"/>
    </source>
</evidence>
<dbReference type="Gene3D" id="3.40.50.12780">
    <property type="entry name" value="N-terminal domain of ligase-like"/>
    <property type="match status" value="1"/>
</dbReference>
<dbReference type="InterPro" id="IPR000873">
    <property type="entry name" value="AMP-dep_synth/lig_dom"/>
</dbReference>
<protein>
    <submittedName>
        <fullName evidence="6">Unannotated protein</fullName>
    </submittedName>
</protein>
<dbReference type="PANTHER" id="PTHR42921">
    <property type="entry name" value="ACETOACETYL-COA SYNTHETASE"/>
    <property type="match status" value="1"/>
</dbReference>
<reference evidence="6" key="1">
    <citation type="submission" date="2020-05" db="EMBL/GenBank/DDBJ databases">
        <authorList>
            <person name="Chiriac C."/>
            <person name="Salcher M."/>
            <person name="Ghai R."/>
            <person name="Kavagutti S V."/>
        </authorList>
    </citation>
    <scope>NUCLEOTIDE SEQUENCE</scope>
</reference>
<dbReference type="NCBIfam" id="TIGR01217">
    <property type="entry name" value="ac_ac_CoA_syn"/>
    <property type="match status" value="1"/>
</dbReference>
<keyword evidence="2" id="KW-0436">Ligase</keyword>
<dbReference type="GO" id="GO:0006629">
    <property type="term" value="P:lipid metabolic process"/>
    <property type="evidence" value="ECO:0007669"/>
    <property type="project" value="InterPro"/>
</dbReference>
<dbReference type="GO" id="GO:0030729">
    <property type="term" value="F:acetoacetate-CoA ligase activity"/>
    <property type="evidence" value="ECO:0007669"/>
    <property type="project" value="InterPro"/>
</dbReference>
<comment type="similarity">
    <text evidence="1">Belongs to the ATP-dependent AMP-binding enzyme family.</text>
</comment>
<dbReference type="InterPro" id="IPR005914">
    <property type="entry name" value="Acac_CoA_synth"/>
</dbReference>
<evidence type="ECO:0000259" key="5">
    <source>
        <dbReference type="Pfam" id="PF00501"/>
    </source>
</evidence>
<dbReference type="Gene3D" id="3.30.300.30">
    <property type="match status" value="1"/>
</dbReference>
<dbReference type="Pfam" id="PF00501">
    <property type="entry name" value="AMP-binding"/>
    <property type="match status" value="1"/>
</dbReference>
<proteinExistence type="inferred from homology"/>
<dbReference type="PANTHER" id="PTHR42921:SF1">
    <property type="entry name" value="ACETOACETYL-COA SYNTHETASE"/>
    <property type="match status" value="1"/>
</dbReference>
<dbReference type="SUPFAM" id="SSF56801">
    <property type="entry name" value="Acetyl-CoA synthetase-like"/>
    <property type="match status" value="1"/>
</dbReference>
<accession>A0A6J6GZV2</accession>
<name>A0A6J6GZV2_9ZZZZ</name>
<keyword evidence="3" id="KW-0547">Nucleotide-binding</keyword>
<sequence>MVVRLKTATWIPGIDSGLGLRRFYELMSAKYQIEDLKKLHTWSVDNSAQFWSEVWDFFQVVGDKGNGTEIQSKLPHASYFPDAQLSVLENLLSGRGMVTVVKESDIENVGQDFTHEELITMISSLANTFEVHGIVESDRLVAILPVGIEVLVATLAGFAVGATVATASPEFGAETILARFTQLEPKVLVFSNTYPWQGKELNRGQMVAEVVKALPTLKLIIGLSVNDEIPGTVLWSDAIATTQELIFTRRSFDHPAYVLFTSGTTGDPKGLLHRSGGVLLKHLVEMKLHCDIRSGDRVSFYTTTGWMMWNWELSILATGADLILYDGAPTFPDVLRLFRFAQSQKLTHLGVSARLLDLIRENDLDLKSLGAMPCLRVIMVTGSPLSQRTAEWLSQQFDGRVLISPFSGGTDLVGSFMGPNPLLPYFAGQMQGPLLGMDIDCWDDEGKSCEANQIGELVCKSPFPTVPLGIWGDQDGNRFRDAYFQRWENIWVHGDLVSRTPEGGYVVHGRSDATLNVSGVRIGTGELYAALDSLQEISGALAFTQPWNGDERIILLVVARNVIDLAIYKEKIRSLIRKKCSPRHTPAEIYFVSDLPRTFNGKLAEVAVSDLAHKRKIRNFMSLANPEVLTEIESAIF</sequence>
<evidence type="ECO:0000256" key="1">
    <source>
        <dbReference type="ARBA" id="ARBA00006432"/>
    </source>
</evidence>
<dbReference type="GO" id="GO:0005524">
    <property type="term" value="F:ATP binding"/>
    <property type="evidence" value="ECO:0007669"/>
    <property type="project" value="UniProtKB-KW"/>
</dbReference>
<dbReference type="AlphaFoldDB" id="A0A6J6GZV2"/>
<dbReference type="EMBL" id="CAEZUV010000014">
    <property type="protein sequence ID" value="CAB4606942.1"/>
    <property type="molecule type" value="Genomic_DNA"/>
</dbReference>
<dbReference type="NCBIfam" id="NF002937">
    <property type="entry name" value="PRK03584.1"/>
    <property type="match status" value="1"/>
</dbReference>
<gene>
    <name evidence="6" type="ORF">UFOPK1856_00200</name>
</gene>
<dbReference type="PROSITE" id="PS00455">
    <property type="entry name" value="AMP_BINDING"/>
    <property type="match status" value="1"/>
</dbReference>
<keyword evidence="4" id="KW-0067">ATP-binding</keyword>
<dbReference type="InterPro" id="IPR045851">
    <property type="entry name" value="AMP-bd_C_sf"/>
</dbReference>
<organism evidence="6">
    <name type="scientific">freshwater metagenome</name>
    <dbReference type="NCBI Taxonomy" id="449393"/>
    <lineage>
        <taxon>unclassified sequences</taxon>
        <taxon>metagenomes</taxon>
        <taxon>ecological metagenomes</taxon>
    </lineage>
</organism>